<comment type="similarity">
    <text evidence="2">Belongs to the mitochondrion-specific ribosomal protein mL49 family.</text>
</comment>
<dbReference type="Pfam" id="PF05046">
    <property type="entry name" value="Img2"/>
    <property type="match status" value="1"/>
</dbReference>
<protein>
    <recommendedName>
        <fullName evidence="6">Large ribosomal subunit protein mL49</fullName>
    </recommendedName>
</protein>
<dbReference type="GO" id="GO:0006412">
    <property type="term" value="P:translation"/>
    <property type="evidence" value="ECO:0007669"/>
    <property type="project" value="InterPro"/>
</dbReference>
<organism evidence="8">
    <name type="scientific">Cyclophora tenuis</name>
    <name type="common">Marine diatom</name>
    <dbReference type="NCBI Taxonomy" id="216820"/>
    <lineage>
        <taxon>Eukaryota</taxon>
        <taxon>Sar</taxon>
        <taxon>Stramenopiles</taxon>
        <taxon>Ochrophyta</taxon>
        <taxon>Bacillariophyta</taxon>
        <taxon>Fragilariophyceae</taxon>
        <taxon>Fragilariophycidae</taxon>
        <taxon>Cyclophorales</taxon>
        <taxon>Cyclophoraceae</taxon>
        <taxon>Cyclophora</taxon>
    </lineage>
</organism>
<feature type="region of interest" description="Disordered" evidence="7">
    <location>
        <begin position="82"/>
        <end position="112"/>
    </location>
</feature>
<dbReference type="EMBL" id="HBFW01025286">
    <property type="protein sequence ID" value="CAD8945026.1"/>
    <property type="molecule type" value="Transcribed_RNA"/>
</dbReference>
<keyword evidence="5" id="KW-0687">Ribonucleoprotein</keyword>
<proteinExistence type="inferred from homology"/>
<dbReference type="AlphaFoldDB" id="A0A7S1DCN1"/>
<dbReference type="GO" id="GO:0005762">
    <property type="term" value="C:mitochondrial large ribosomal subunit"/>
    <property type="evidence" value="ECO:0007669"/>
    <property type="project" value="TreeGrafter"/>
</dbReference>
<evidence type="ECO:0000256" key="7">
    <source>
        <dbReference type="SAM" id="MobiDB-lite"/>
    </source>
</evidence>
<evidence type="ECO:0000256" key="4">
    <source>
        <dbReference type="ARBA" id="ARBA00023128"/>
    </source>
</evidence>
<feature type="region of interest" description="Disordered" evidence="7">
    <location>
        <begin position="34"/>
        <end position="65"/>
    </location>
</feature>
<sequence length="211" mass="24196">MYRVQGAMQRMVVVSGKHKVAQPNQPNIQQQLKQHIIQQQQQQQQQQQLRWKHSSRQVKRLFKKNPARARVEARLGVDRSNVDDDGIGGRKYPQLVTPQTLPNGWSPPPPSDLEIPSYPFQVTRTRKEGKNIVGFLPVYSDFRLRGSRATTRIKRVSGDQEAFLHELRAVLQLPVARNPDDDSVRIRSGGTIEIKGNHVRQVKEWLQGLGF</sequence>
<dbReference type="GO" id="GO:0003735">
    <property type="term" value="F:structural constituent of ribosome"/>
    <property type="evidence" value="ECO:0007669"/>
    <property type="project" value="InterPro"/>
</dbReference>
<evidence type="ECO:0000313" key="8">
    <source>
        <dbReference type="EMBL" id="CAD8945026.1"/>
    </source>
</evidence>
<name>A0A7S1DCN1_CYCTE</name>
<dbReference type="PANTHER" id="PTHR13477:SF0">
    <property type="entry name" value="LARGE RIBOSOMAL SUBUNIT PROTEIN ML49"/>
    <property type="match status" value="1"/>
</dbReference>
<accession>A0A7S1DCN1</accession>
<comment type="subcellular location">
    <subcellularLocation>
        <location evidence="1">Mitochondrion</location>
    </subcellularLocation>
</comment>
<dbReference type="InterPro" id="IPR007740">
    <property type="entry name" value="Ribosomal_mL49"/>
</dbReference>
<reference evidence="8" key="1">
    <citation type="submission" date="2021-01" db="EMBL/GenBank/DDBJ databases">
        <authorList>
            <person name="Corre E."/>
            <person name="Pelletier E."/>
            <person name="Niang G."/>
            <person name="Scheremetjew M."/>
            <person name="Finn R."/>
            <person name="Kale V."/>
            <person name="Holt S."/>
            <person name="Cochrane G."/>
            <person name="Meng A."/>
            <person name="Brown T."/>
            <person name="Cohen L."/>
        </authorList>
    </citation>
    <scope>NUCLEOTIDE SEQUENCE</scope>
    <source>
        <strain evidence="8">ECT3854</strain>
    </source>
</reference>
<dbReference type="PANTHER" id="PTHR13477">
    <property type="entry name" value="MITOCHONDRIAL 39S RIBOSOMAL PROTEIN L49"/>
    <property type="match status" value="1"/>
</dbReference>
<dbReference type="Gene3D" id="3.30.780.10">
    <property type="entry name" value="SUI1-like domain"/>
    <property type="match status" value="1"/>
</dbReference>
<evidence type="ECO:0000256" key="3">
    <source>
        <dbReference type="ARBA" id="ARBA00022980"/>
    </source>
</evidence>
<feature type="compositionally biased region" description="Low complexity" evidence="7">
    <location>
        <begin position="34"/>
        <end position="48"/>
    </location>
</feature>
<evidence type="ECO:0000256" key="6">
    <source>
        <dbReference type="ARBA" id="ARBA00035191"/>
    </source>
</evidence>
<keyword evidence="4" id="KW-0496">Mitochondrion</keyword>
<keyword evidence="3" id="KW-0689">Ribosomal protein</keyword>
<evidence type="ECO:0000256" key="1">
    <source>
        <dbReference type="ARBA" id="ARBA00004173"/>
    </source>
</evidence>
<feature type="compositionally biased region" description="Basic residues" evidence="7">
    <location>
        <begin position="50"/>
        <end position="65"/>
    </location>
</feature>
<evidence type="ECO:0000256" key="2">
    <source>
        <dbReference type="ARBA" id="ARBA00005677"/>
    </source>
</evidence>
<gene>
    <name evidence="8" type="ORF">CTEN0397_LOCUS16230</name>
</gene>
<evidence type="ECO:0000256" key="5">
    <source>
        <dbReference type="ARBA" id="ARBA00023274"/>
    </source>
</evidence>